<gene>
    <name evidence="2" type="ORF">SPIL2461_LOCUS10285</name>
</gene>
<reference evidence="2" key="1">
    <citation type="submission" date="2021-02" db="EMBL/GenBank/DDBJ databases">
        <authorList>
            <person name="Dougan E. K."/>
            <person name="Rhodes N."/>
            <person name="Thang M."/>
            <person name="Chan C."/>
        </authorList>
    </citation>
    <scope>NUCLEOTIDE SEQUENCE</scope>
</reference>
<comment type="caution">
    <text evidence="2">The sequence shown here is derived from an EMBL/GenBank/DDBJ whole genome shotgun (WGS) entry which is preliminary data.</text>
</comment>
<protein>
    <submittedName>
        <fullName evidence="2">Uncharacterized protein</fullName>
    </submittedName>
</protein>
<sequence>PTETAQAHLESYRHVLEEFTKDVTTAEGVASSHERRLAAQKRKQEKKDKEEAEKIAKAGGGKVAEGTEAPWPEDGQEQQDQWHDDETEPADAAETWNDDS</sequence>
<accession>A0A812R4H2</accession>
<name>A0A812R4H2_SYMPI</name>
<evidence type="ECO:0000313" key="3">
    <source>
        <dbReference type="Proteomes" id="UP000649617"/>
    </source>
</evidence>
<keyword evidence="3" id="KW-1185">Reference proteome</keyword>
<feature type="non-terminal residue" evidence="2">
    <location>
        <position position="100"/>
    </location>
</feature>
<feature type="compositionally biased region" description="Acidic residues" evidence="1">
    <location>
        <begin position="83"/>
        <end position="100"/>
    </location>
</feature>
<feature type="region of interest" description="Disordered" evidence="1">
    <location>
        <begin position="25"/>
        <end position="100"/>
    </location>
</feature>
<dbReference type="Proteomes" id="UP000649617">
    <property type="component" value="Unassembled WGS sequence"/>
</dbReference>
<feature type="non-terminal residue" evidence="2">
    <location>
        <position position="1"/>
    </location>
</feature>
<dbReference type="EMBL" id="CAJNIZ010018866">
    <property type="protein sequence ID" value="CAE7417354.1"/>
    <property type="molecule type" value="Genomic_DNA"/>
</dbReference>
<feature type="compositionally biased region" description="Basic and acidic residues" evidence="1">
    <location>
        <begin position="45"/>
        <end position="56"/>
    </location>
</feature>
<organism evidence="2 3">
    <name type="scientific">Symbiodinium pilosum</name>
    <name type="common">Dinoflagellate</name>
    <dbReference type="NCBI Taxonomy" id="2952"/>
    <lineage>
        <taxon>Eukaryota</taxon>
        <taxon>Sar</taxon>
        <taxon>Alveolata</taxon>
        <taxon>Dinophyceae</taxon>
        <taxon>Suessiales</taxon>
        <taxon>Symbiodiniaceae</taxon>
        <taxon>Symbiodinium</taxon>
    </lineage>
</organism>
<evidence type="ECO:0000313" key="2">
    <source>
        <dbReference type="EMBL" id="CAE7417354.1"/>
    </source>
</evidence>
<proteinExistence type="predicted"/>
<dbReference type="AlphaFoldDB" id="A0A812R4H2"/>
<evidence type="ECO:0000256" key="1">
    <source>
        <dbReference type="SAM" id="MobiDB-lite"/>
    </source>
</evidence>